<dbReference type="InterPro" id="IPR043587">
    <property type="entry name" value="Phosphatase_SSH-like"/>
</dbReference>
<dbReference type="Pfam" id="PF23040">
    <property type="entry name" value="PH_SSH1-like_1st"/>
    <property type="match status" value="1"/>
</dbReference>
<name>A0A444UQT5_ACIRT</name>
<comment type="caution">
    <text evidence="2">The sequence shown here is derived from an EMBL/GenBank/DDBJ whole genome shotgun (WGS) entry which is preliminary data.</text>
</comment>
<gene>
    <name evidence="2" type="ORF">EOD39_22119</name>
</gene>
<evidence type="ECO:0000259" key="1">
    <source>
        <dbReference type="Pfam" id="PF23040"/>
    </source>
</evidence>
<accession>A0A444UQT5</accession>
<evidence type="ECO:0000313" key="2">
    <source>
        <dbReference type="EMBL" id="RXM90517.1"/>
    </source>
</evidence>
<dbReference type="EMBL" id="SCEB01022062">
    <property type="protein sequence ID" value="RXM90517.1"/>
    <property type="molecule type" value="Genomic_DNA"/>
</dbReference>
<organism evidence="2 3">
    <name type="scientific">Acipenser ruthenus</name>
    <name type="common">Sterlet sturgeon</name>
    <dbReference type="NCBI Taxonomy" id="7906"/>
    <lineage>
        <taxon>Eukaryota</taxon>
        <taxon>Metazoa</taxon>
        <taxon>Chordata</taxon>
        <taxon>Craniata</taxon>
        <taxon>Vertebrata</taxon>
        <taxon>Euteleostomi</taxon>
        <taxon>Actinopterygii</taxon>
        <taxon>Chondrostei</taxon>
        <taxon>Acipenseriformes</taxon>
        <taxon>Acipenseridae</taxon>
        <taxon>Acipenser</taxon>
    </lineage>
</organism>
<keyword evidence="3" id="KW-1185">Reference proteome</keyword>
<protein>
    <submittedName>
        <fullName evidence="2">Protein phosphatase Slingshot-like 1</fullName>
    </submittedName>
</protein>
<dbReference type="PANTHER" id="PTHR45864:SF5">
    <property type="entry name" value="PROTEIN PHOSPHATASE SLINGSHOT HOMOLOG 1"/>
    <property type="match status" value="1"/>
</dbReference>
<sequence length="198" mass="22438">MSEDVRFLPSVQAVRLESAWSDRVRYMVVVYSNGRQDTEENILLGMDFTNKESKNCSIGMVLPLWSDTKIHLDGDGSALQILHKVSEVSRRYNYFPGGMSLTWTGFYESCISSDQSCINEWNTMRDLETTRPDSPALFVDKPTERERTERLVKTKLRSIMMYKDLENITSKEVSGESGDSGPVVSLFHLPLGSAKPLL</sequence>
<dbReference type="Proteomes" id="UP000289886">
    <property type="component" value="Unassembled WGS sequence"/>
</dbReference>
<dbReference type="AlphaFoldDB" id="A0A444UQT5"/>
<feature type="domain" description="Slingshot N-terminal" evidence="1">
    <location>
        <begin position="13"/>
        <end position="77"/>
    </location>
</feature>
<proteinExistence type="predicted"/>
<dbReference type="GO" id="GO:0003779">
    <property type="term" value="F:actin binding"/>
    <property type="evidence" value="ECO:0007669"/>
    <property type="project" value="InterPro"/>
</dbReference>
<reference evidence="2 3" key="1">
    <citation type="submission" date="2019-01" db="EMBL/GenBank/DDBJ databases">
        <title>Draft Genome and Complete Hox-Cluster Characterization of the Sterlet Sturgeon (Acipenser ruthenus).</title>
        <authorList>
            <person name="Wei Q."/>
        </authorList>
    </citation>
    <scope>NUCLEOTIDE SEQUENCE [LARGE SCALE GENOMIC DNA]</scope>
    <source>
        <strain evidence="2">WHYD16114868_AA</strain>
        <tissue evidence="2">Blood</tissue>
    </source>
</reference>
<dbReference type="GO" id="GO:0016791">
    <property type="term" value="F:phosphatase activity"/>
    <property type="evidence" value="ECO:0007669"/>
    <property type="project" value="InterPro"/>
</dbReference>
<evidence type="ECO:0000313" key="3">
    <source>
        <dbReference type="Proteomes" id="UP000289886"/>
    </source>
</evidence>
<dbReference type="InterPro" id="IPR043588">
    <property type="entry name" value="SSH-N"/>
</dbReference>
<dbReference type="GO" id="GO:0030837">
    <property type="term" value="P:negative regulation of actin filament polymerization"/>
    <property type="evidence" value="ECO:0007669"/>
    <property type="project" value="InterPro"/>
</dbReference>
<dbReference type="PANTHER" id="PTHR45864">
    <property type="entry name" value="SLINGSHOT PROTEIN PHOSPHATASE HOMOLOG"/>
    <property type="match status" value="1"/>
</dbReference>